<sequence precursor="true">MKLSRSKKRWQLWLALGLLTPSLSFWKSSSAHADVFVVTNTAGIGAGSLNQAIADLNAAGAGSHTINFDNGLGSITLTEDLPMILGTGQTVTINGAGNTIDGGTNHRLFFIADGTVTIENITLKDGKADGGDGGDGAGGGGGGAGAGGGLFVNSGAVVTIQGVTLTGNSAEGGAGGAATAAQGGGGGGGFGGNGGSSLNSSDVAGGAGGGGWGGDGGDVASGKEGGGGGGGLIGEGGIANGTAGATGGGFSDGGDSSSAANDQTDGVDGSTGLGGQGGGASNSGDAGSGGDGGLYGGGGGGGRMSPDGTVGDSGSGGDGGNFGGGGGGAGDGDPNSGTGGNAGDFGGGGAAGTSRDGTTASSGIGGFMGGGAGAASGGTAGTGGFGAGDGGDDGQTGDGGDALGGAIFVRSGGSLTIINSDISGGSLTAGAGTGTGSTSGTGMYLHDGIDLNISVTIGQTQTISDVISDDLNTDQDSLAGGLNITGPGILNLTAANTYSGGTTLQDAHIGVNNAASLGTGSVTSNGISSINKQTASDLTLSNDMNWNGLVIIDGQTDGTMTFDGDINLQTGTLLNLQRDLTITSAINASDPTTLLSLGVNPGAQLELLGGSNRTGRTDFFGLNVRIAQADAFGSGLIQMNGDNTLAVNSALTLNNAVNLGNSLTFDALLTNVATLSGPITLTQAQTMLTGQANLTGNIGESGIGNSLIFADDSNFSLDGNNTYTGGTQVGENVNLSVGHQNAFGTGMVSFGLGTSNLTSSANGLTIANDIVIGDLNQIFIGNLPKLIIFDATNLTLSGSIQGPGSVEFNNSVATLSGTNTHMGETTFRNGIYGVASDASLGAGNNQVNVADAALIFLASTESDRLYELSGNVLFQAAAGAEVTLNGTVRSESGLTIGGEGTINFTGLTGFASLAVNDGVLRVNDELDVGGGLTIGTNGTLGGSGNIDGDINNSGTLAVGNSIGDLSQTGNYTQTGGNVEVEIAPGGNTAGTHNDILRVDGNVTINGANLDVIAVDGTYTNGTQYTIFTSTGTTGGTGFTTITDNLAAYNFTTIFGANSILLQINQVQTQFGMLPGTINTRRVATFLDDNLFDLSTTNRNDLLNFNTTATAAEQLELLTQVGGAIYASSVTLAVQQTGLAAQTLSNQLVSLDQTSPACGGGSVGGGWVGWVAGFGIGGATQNDGNNGGLDYSLGGTSFGFGKNIAGTGTFGFFGNATDVNLRDAYAASSVEQSSTILGGFARLCGGSGTYLLMAAAGGFDDIDANRAITGINQTTTGEADAGRALVYLENGFDFGGGSSLLQPYYGLQYVHVGLDAFGETGDMGLDVAQADHDSLRTLLGIRFGQSDLAIGGVGLNYALRAAFLYELADQSADMVASLDGPAQSFVQTGLETGRSFGTFGTQVGINWTRSTRLVANYDLQASKNQVLHLGGGGIELAW</sequence>
<feature type="compositionally biased region" description="Gly residues" evidence="1">
    <location>
        <begin position="311"/>
        <end position="351"/>
    </location>
</feature>
<dbReference type="EMBL" id="SJPM01000020">
    <property type="protein sequence ID" value="TWT89211.1"/>
    <property type="molecule type" value="Genomic_DNA"/>
</dbReference>
<dbReference type="InterPro" id="IPR011050">
    <property type="entry name" value="Pectin_lyase_fold/virulence"/>
</dbReference>
<dbReference type="SUPFAM" id="SSF51126">
    <property type="entry name" value="Pectin lyase-like"/>
    <property type="match status" value="1"/>
</dbReference>
<dbReference type="RefSeq" id="WP_197168272.1">
    <property type="nucleotide sequence ID" value="NZ_SJPM01000020.1"/>
</dbReference>
<dbReference type="InterPro" id="IPR005546">
    <property type="entry name" value="Autotransporte_beta"/>
</dbReference>
<feature type="domain" description="Autotransporter" evidence="3">
    <location>
        <begin position="1161"/>
        <end position="1437"/>
    </location>
</feature>
<evidence type="ECO:0000313" key="5">
    <source>
        <dbReference type="Proteomes" id="UP000316213"/>
    </source>
</evidence>
<feature type="compositionally biased region" description="Low complexity" evidence="1">
    <location>
        <begin position="253"/>
        <end position="268"/>
    </location>
</feature>
<feature type="region of interest" description="Disordered" evidence="1">
    <location>
        <begin position="201"/>
        <end position="357"/>
    </location>
</feature>
<reference evidence="4 5" key="1">
    <citation type="submission" date="2019-02" db="EMBL/GenBank/DDBJ databases">
        <title>Deep-cultivation of Planctomycetes and their phenomic and genomic characterization uncovers novel biology.</title>
        <authorList>
            <person name="Wiegand S."/>
            <person name="Jogler M."/>
            <person name="Boedeker C."/>
            <person name="Pinto D."/>
            <person name="Vollmers J."/>
            <person name="Rivas-Marin E."/>
            <person name="Kohn T."/>
            <person name="Peeters S.H."/>
            <person name="Heuer A."/>
            <person name="Rast P."/>
            <person name="Oberbeckmann S."/>
            <person name="Bunk B."/>
            <person name="Jeske O."/>
            <person name="Meyerdierks A."/>
            <person name="Storesund J.E."/>
            <person name="Kallscheuer N."/>
            <person name="Luecker S."/>
            <person name="Lage O.M."/>
            <person name="Pohl T."/>
            <person name="Merkel B.J."/>
            <person name="Hornburger P."/>
            <person name="Mueller R.-W."/>
            <person name="Bruemmer F."/>
            <person name="Labrenz M."/>
            <person name="Spormann A.M."/>
            <person name="Op Den Camp H."/>
            <person name="Overmann J."/>
            <person name="Amann R."/>
            <person name="Jetten M.S.M."/>
            <person name="Mascher T."/>
            <person name="Medema M.H."/>
            <person name="Devos D.P."/>
            <person name="Kaster A.-K."/>
            <person name="Ovreas L."/>
            <person name="Rohde M."/>
            <person name="Galperin M.Y."/>
            <person name="Jogler C."/>
        </authorList>
    </citation>
    <scope>NUCLEOTIDE SEQUENCE [LARGE SCALE GENOMIC DNA]</scope>
    <source>
        <strain evidence="4 5">Pla100</strain>
    </source>
</reference>
<dbReference type="PROSITE" id="PS51208">
    <property type="entry name" value="AUTOTRANSPORTER"/>
    <property type="match status" value="1"/>
</dbReference>
<evidence type="ECO:0000259" key="3">
    <source>
        <dbReference type="PROSITE" id="PS51208"/>
    </source>
</evidence>
<dbReference type="Proteomes" id="UP000316213">
    <property type="component" value="Unassembled WGS sequence"/>
</dbReference>
<keyword evidence="2" id="KW-0732">Signal</keyword>
<dbReference type="InterPro" id="IPR036709">
    <property type="entry name" value="Autotransporte_beta_dom_sf"/>
</dbReference>
<accession>A0A5C5ZQY6</accession>
<feature type="compositionally biased region" description="Gly residues" evidence="1">
    <location>
        <begin position="205"/>
        <end position="252"/>
    </location>
</feature>
<dbReference type="SUPFAM" id="SSF103515">
    <property type="entry name" value="Autotransporter"/>
    <property type="match status" value="1"/>
</dbReference>
<evidence type="ECO:0000313" key="4">
    <source>
        <dbReference type="EMBL" id="TWT89211.1"/>
    </source>
</evidence>
<dbReference type="Pfam" id="PF03797">
    <property type="entry name" value="Autotransporter"/>
    <property type="match status" value="1"/>
</dbReference>
<organism evidence="4 5">
    <name type="scientific">Neorhodopirellula pilleata</name>
    <dbReference type="NCBI Taxonomy" id="2714738"/>
    <lineage>
        <taxon>Bacteria</taxon>
        <taxon>Pseudomonadati</taxon>
        <taxon>Planctomycetota</taxon>
        <taxon>Planctomycetia</taxon>
        <taxon>Pirellulales</taxon>
        <taxon>Pirellulaceae</taxon>
        <taxon>Neorhodopirellula</taxon>
    </lineage>
</organism>
<feature type="chain" id="PRO_5022841961" description="Autotransporter domain-containing protein" evidence="2">
    <location>
        <begin position="34"/>
        <end position="1437"/>
    </location>
</feature>
<protein>
    <recommendedName>
        <fullName evidence="3">Autotransporter domain-containing protein</fullName>
    </recommendedName>
</protein>
<feature type="compositionally biased region" description="Gly residues" evidence="1">
    <location>
        <begin position="269"/>
        <end position="303"/>
    </location>
</feature>
<evidence type="ECO:0000256" key="2">
    <source>
        <dbReference type="SAM" id="SignalP"/>
    </source>
</evidence>
<name>A0A5C5ZQY6_9BACT</name>
<proteinExistence type="predicted"/>
<evidence type="ECO:0000256" key="1">
    <source>
        <dbReference type="SAM" id="MobiDB-lite"/>
    </source>
</evidence>
<dbReference type="Gene3D" id="2.40.128.130">
    <property type="entry name" value="Autotransporter beta-domain"/>
    <property type="match status" value="1"/>
</dbReference>
<dbReference type="SMART" id="SM00869">
    <property type="entry name" value="Autotransporter"/>
    <property type="match status" value="1"/>
</dbReference>
<comment type="caution">
    <text evidence="4">The sequence shown here is derived from an EMBL/GenBank/DDBJ whole genome shotgun (WGS) entry which is preliminary data.</text>
</comment>
<feature type="signal peptide" evidence="2">
    <location>
        <begin position="1"/>
        <end position="33"/>
    </location>
</feature>
<keyword evidence="5" id="KW-1185">Reference proteome</keyword>
<gene>
    <name evidence="4" type="ORF">Pla100_56790</name>
</gene>